<proteinExistence type="predicted"/>
<gene>
    <name evidence="1" type="ORF">E2C01_069857</name>
</gene>
<protein>
    <submittedName>
        <fullName evidence="1">Uncharacterized protein</fullName>
    </submittedName>
</protein>
<comment type="caution">
    <text evidence="1">The sequence shown here is derived from an EMBL/GenBank/DDBJ whole genome shotgun (WGS) entry which is preliminary data.</text>
</comment>
<dbReference type="EMBL" id="VSRR010041184">
    <property type="protein sequence ID" value="MPC75469.1"/>
    <property type="molecule type" value="Genomic_DNA"/>
</dbReference>
<keyword evidence="2" id="KW-1185">Reference proteome</keyword>
<evidence type="ECO:0000313" key="1">
    <source>
        <dbReference type="EMBL" id="MPC75469.1"/>
    </source>
</evidence>
<dbReference type="Proteomes" id="UP000324222">
    <property type="component" value="Unassembled WGS sequence"/>
</dbReference>
<evidence type="ECO:0000313" key="2">
    <source>
        <dbReference type="Proteomes" id="UP000324222"/>
    </source>
</evidence>
<reference evidence="1 2" key="1">
    <citation type="submission" date="2019-05" db="EMBL/GenBank/DDBJ databases">
        <title>Another draft genome of Portunus trituberculatus and its Hox gene families provides insights of decapod evolution.</title>
        <authorList>
            <person name="Jeong J.-H."/>
            <person name="Song I."/>
            <person name="Kim S."/>
            <person name="Choi T."/>
            <person name="Kim D."/>
            <person name="Ryu S."/>
            <person name="Kim W."/>
        </authorList>
    </citation>
    <scope>NUCLEOTIDE SEQUENCE [LARGE SCALE GENOMIC DNA]</scope>
    <source>
        <tissue evidence="1">Muscle</tissue>
    </source>
</reference>
<sequence>MKHPRNNFARVNQANTTLFGSSSRLRLLNGTIMEVPCVADESRYQQLTVHTWLLSTYTCRDPNTD</sequence>
<accession>A0A5B7I0N6</accession>
<dbReference type="AlphaFoldDB" id="A0A5B7I0N6"/>
<name>A0A5B7I0N6_PORTR</name>
<organism evidence="1 2">
    <name type="scientific">Portunus trituberculatus</name>
    <name type="common">Swimming crab</name>
    <name type="synonym">Neptunus trituberculatus</name>
    <dbReference type="NCBI Taxonomy" id="210409"/>
    <lineage>
        <taxon>Eukaryota</taxon>
        <taxon>Metazoa</taxon>
        <taxon>Ecdysozoa</taxon>
        <taxon>Arthropoda</taxon>
        <taxon>Crustacea</taxon>
        <taxon>Multicrustacea</taxon>
        <taxon>Malacostraca</taxon>
        <taxon>Eumalacostraca</taxon>
        <taxon>Eucarida</taxon>
        <taxon>Decapoda</taxon>
        <taxon>Pleocyemata</taxon>
        <taxon>Brachyura</taxon>
        <taxon>Eubrachyura</taxon>
        <taxon>Portunoidea</taxon>
        <taxon>Portunidae</taxon>
        <taxon>Portuninae</taxon>
        <taxon>Portunus</taxon>
    </lineage>
</organism>